<evidence type="ECO:0000313" key="15">
    <source>
        <dbReference type="Proteomes" id="UP000826234"/>
    </source>
</evidence>
<dbReference type="InterPro" id="IPR002401">
    <property type="entry name" value="Cyt_P450_E_grp-I"/>
</dbReference>
<reference evidence="14 15" key="1">
    <citation type="journal article" date="2022" name="Gigascience">
        <title>A chromosome-level genome assembly and annotation of the desert horned lizard, Phrynosoma platyrhinos, provides insight into chromosomal rearrangements among reptiles.</title>
        <authorList>
            <person name="Koochekian N."/>
            <person name="Ascanio A."/>
            <person name="Farleigh K."/>
            <person name="Card D.C."/>
            <person name="Schield D.R."/>
            <person name="Castoe T.A."/>
            <person name="Jezkova T."/>
        </authorList>
    </citation>
    <scope>NUCLEOTIDE SEQUENCE [LARGE SCALE GENOMIC DNA]</scope>
    <source>
        <strain evidence="14">NK-2021</strain>
    </source>
</reference>
<accession>A0ABQ7TRG9</accession>
<dbReference type="PRINTS" id="PR00385">
    <property type="entry name" value="P450"/>
</dbReference>
<keyword evidence="13" id="KW-1133">Transmembrane helix</keyword>
<dbReference type="Gene3D" id="1.10.630.10">
    <property type="entry name" value="Cytochrome P450"/>
    <property type="match status" value="3"/>
</dbReference>
<evidence type="ECO:0000256" key="9">
    <source>
        <dbReference type="ARBA" id="ARBA00023002"/>
    </source>
</evidence>
<keyword evidence="9" id="KW-0560">Oxidoreductase</keyword>
<proteinExistence type="inferred from homology"/>
<keyword evidence="10" id="KW-0408">Iron</keyword>
<dbReference type="Pfam" id="PF00067">
    <property type="entry name" value="p450"/>
    <property type="match status" value="3"/>
</dbReference>
<keyword evidence="13" id="KW-0812">Transmembrane</keyword>
<dbReference type="InterPro" id="IPR050705">
    <property type="entry name" value="Cytochrome_P450_3A"/>
</dbReference>
<organism evidence="14 15">
    <name type="scientific">Phrynosoma platyrhinos</name>
    <name type="common">Desert horned lizard</name>
    <dbReference type="NCBI Taxonomy" id="52577"/>
    <lineage>
        <taxon>Eukaryota</taxon>
        <taxon>Metazoa</taxon>
        <taxon>Chordata</taxon>
        <taxon>Craniata</taxon>
        <taxon>Vertebrata</taxon>
        <taxon>Euteleostomi</taxon>
        <taxon>Lepidosauria</taxon>
        <taxon>Squamata</taxon>
        <taxon>Bifurcata</taxon>
        <taxon>Unidentata</taxon>
        <taxon>Episquamata</taxon>
        <taxon>Toxicofera</taxon>
        <taxon>Iguania</taxon>
        <taxon>Phrynosomatidae</taxon>
        <taxon>Phrynosomatinae</taxon>
        <taxon>Phrynosoma</taxon>
    </lineage>
</organism>
<gene>
    <name evidence="14" type="ORF">JD844_019967</name>
</gene>
<keyword evidence="7" id="KW-0256">Endoplasmic reticulum</keyword>
<evidence type="ECO:0000256" key="8">
    <source>
        <dbReference type="ARBA" id="ARBA00022848"/>
    </source>
</evidence>
<dbReference type="PRINTS" id="PR00463">
    <property type="entry name" value="EP450I"/>
</dbReference>
<evidence type="ECO:0000256" key="12">
    <source>
        <dbReference type="ARBA" id="ARBA00023136"/>
    </source>
</evidence>
<sequence length="994" mass="113126">MLRQALDLMGSVHTQLSFLQSNAPFCSTAERCHMSFKKVPPQTPLALCCSCVQMDQYLSIHIRYGIWPFGVFSKLGIPGPMPVPFLGTLLEYRKGFLKFDSKCFQKYGKIWGIYDGRQPLIAVLDPTIIKTILVKECYTTFTNRRNFGATGVLKSAVSLAEDEHWKRIRTVLSPTFTSGKLKEMFPIIKHYGEALMQNVQKKVENDEPLIVKDVFGAYAMDVVTSTSFGVNLDSMNNPKDPFVKEIKKLTKISSFDPRIIVLFIFPLLRSLFEAFNVQIFSTEAVNFFTRSFAKMKAERLKEGQVSRVDFLQLMIDSQTSNDNHKSNGIDHTYKGLTDDEIIAQAFIFVFGGYEPTSNSLGYVAYLLATHPDVQQKLQDEIDSVLPNKAPLTYDTIMQLEYLDMVLNETQRLYPLGGRIERICKKDVEINGVIIPKGVGVMISPYILHRDPEYWPEPEEFRPERFSKENRENVDPYTYLPFGAGPRNCIGMRFALVTMKVAITILLQHFSFRVCKETPLINIQSNLAQLLIYLRIRPSAARAVSCIVTVAFLIFFFFLRDTQPRDIQRERMDLLPYFSIETLALLIISLGLLMLYGIWPYRVFKKLGIPGPTPYPFIGTALAYRNGVVKFDKACFKKYGKIWGIYDGRVAVMGVTDPDIIKVVLVKECYSVFTNRRIIGPTGKLESAVSIAEDEKWKRIRTVLSPTFTSGKLKEMLPIIQHYAKNLVKHFSEKVEKGELVDIKAIIGPYSMDVVTSSSFGVNIDSINNPQDPFVKEAKKLVKFNLFSPLFILMYICPWLNPVLNKMNVNVFAADAVDFFTKAVSKIKQKREQENDKAPLAYDTIMQMEYLDMAVSEILRMYPLGGRIERICKQDVEINGITIPKGVTVMIPAHVLHFDPELWEQPEEFRPERFSKENKESINPYIYLPFGAGPRNCIGMRFALLTMKAGVVSLLQNFTFRPCKETQIPMELSQTGLMAPKKPIILKAVPRASST</sequence>
<keyword evidence="5" id="KW-0349">Heme</keyword>
<dbReference type="EC" id="1.14.14.1" evidence="4"/>
<evidence type="ECO:0000313" key="14">
    <source>
        <dbReference type="EMBL" id="KAH0631991.1"/>
    </source>
</evidence>
<dbReference type="EMBL" id="JAIPUX010000026">
    <property type="protein sequence ID" value="KAH0631991.1"/>
    <property type="molecule type" value="Genomic_DNA"/>
</dbReference>
<comment type="caution">
    <text evidence="14">The sequence shown here is derived from an EMBL/GenBank/DDBJ whole genome shotgun (WGS) entry which is preliminary data.</text>
</comment>
<keyword evidence="11" id="KW-0503">Monooxygenase</keyword>
<evidence type="ECO:0000256" key="1">
    <source>
        <dbReference type="ARBA" id="ARBA00004174"/>
    </source>
</evidence>
<evidence type="ECO:0000256" key="13">
    <source>
        <dbReference type="SAM" id="Phobius"/>
    </source>
</evidence>
<evidence type="ECO:0000256" key="7">
    <source>
        <dbReference type="ARBA" id="ARBA00022824"/>
    </source>
</evidence>
<dbReference type="InterPro" id="IPR001128">
    <property type="entry name" value="Cyt_P450"/>
</dbReference>
<evidence type="ECO:0000256" key="2">
    <source>
        <dbReference type="ARBA" id="ARBA00004406"/>
    </source>
</evidence>
<protein>
    <recommendedName>
        <fullName evidence="4">unspecific monooxygenase</fullName>
        <ecNumber evidence="4">1.14.14.1</ecNumber>
    </recommendedName>
</protein>
<dbReference type="InterPro" id="IPR017972">
    <property type="entry name" value="Cyt_P450_CS"/>
</dbReference>
<name>A0ABQ7TRG9_PHRPL</name>
<feature type="transmembrane region" description="Helical" evidence="13">
    <location>
        <begin position="577"/>
        <end position="598"/>
    </location>
</feature>
<evidence type="ECO:0000256" key="3">
    <source>
        <dbReference type="ARBA" id="ARBA00010617"/>
    </source>
</evidence>
<comment type="subcellular location">
    <subcellularLocation>
        <location evidence="2">Endoplasmic reticulum membrane</location>
        <topology evidence="2">Peripheral membrane protein</topology>
    </subcellularLocation>
    <subcellularLocation>
        <location evidence="1">Microsome membrane</location>
        <topology evidence="1">Peripheral membrane protein</topology>
    </subcellularLocation>
</comment>
<evidence type="ECO:0000256" key="5">
    <source>
        <dbReference type="ARBA" id="ARBA00022617"/>
    </source>
</evidence>
<keyword evidence="6" id="KW-0479">Metal-binding</keyword>
<evidence type="ECO:0000256" key="6">
    <source>
        <dbReference type="ARBA" id="ARBA00022723"/>
    </source>
</evidence>
<evidence type="ECO:0000256" key="11">
    <source>
        <dbReference type="ARBA" id="ARBA00023033"/>
    </source>
</evidence>
<evidence type="ECO:0000256" key="4">
    <source>
        <dbReference type="ARBA" id="ARBA00012109"/>
    </source>
</evidence>
<comment type="similarity">
    <text evidence="3">Belongs to the cytochrome P450 family.</text>
</comment>
<feature type="transmembrane region" description="Helical" evidence="13">
    <location>
        <begin position="539"/>
        <end position="557"/>
    </location>
</feature>
<keyword evidence="12 13" id="KW-0472">Membrane</keyword>
<keyword evidence="8" id="KW-0492">Microsome</keyword>
<dbReference type="InterPro" id="IPR036396">
    <property type="entry name" value="Cyt_P450_sf"/>
</dbReference>
<dbReference type="PANTHER" id="PTHR24302">
    <property type="entry name" value="CYTOCHROME P450 FAMILY 3"/>
    <property type="match status" value="1"/>
</dbReference>
<dbReference type="Proteomes" id="UP000826234">
    <property type="component" value="Unassembled WGS sequence"/>
</dbReference>
<evidence type="ECO:0000256" key="10">
    <source>
        <dbReference type="ARBA" id="ARBA00023004"/>
    </source>
</evidence>
<dbReference type="PANTHER" id="PTHR24302:SF38">
    <property type="entry name" value="CYTOCHROME P450 3A5"/>
    <property type="match status" value="1"/>
</dbReference>
<keyword evidence="15" id="KW-1185">Reference proteome</keyword>
<dbReference type="SUPFAM" id="SSF48264">
    <property type="entry name" value="Cytochrome P450"/>
    <property type="match status" value="2"/>
</dbReference>
<dbReference type="PROSITE" id="PS00086">
    <property type="entry name" value="CYTOCHROME_P450"/>
    <property type="match status" value="2"/>
</dbReference>